<comment type="similarity">
    <text evidence="2">Belongs to the NET family.</text>
</comment>
<evidence type="ECO:0000313" key="5">
    <source>
        <dbReference type="Proteomes" id="UP001642360"/>
    </source>
</evidence>
<evidence type="ECO:0000256" key="1">
    <source>
        <dbReference type="ARBA" id="ARBA00023054"/>
    </source>
</evidence>
<comment type="caution">
    <text evidence="4">The sequence shown here is derived from an EMBL/GenBank/DDBJ whole genome shotgun (WGS) entry which is preliminary data.</text>
</comment>
<dbReference type="AlphaFoldDB" id="A0ABC8UNB2"/>
<protein>
    <recommendedName>
        <fullName evidence="3">NAB domain-containing protein</fullName>
    </recommendedName>
</protein>
<dbReference type="EMBL" id="CAUOFW020008390">
    <property type="protein sequence ID" value="CAK9182553.1"/>
    <property type="molecule type" value="Genomic_DNA"/>
</dbReference>
<reference evidence="4 5" key="1">
    <citation type="submission" date="2024-02" db="EMBL/GenBank/DDBJ databases">
        <authorList>
            <person name="Vignale AGUSTIN F."/>
            <person name="Sosa J E."/>
            <person name="Modenutti C."/>
        </authorList>
    </citation>
    <scope>NUCLEOTIDE SEQUENCE [LARGE SCALE GENOMIC DNA]</scope>
</reference>
<organism evidence="4 5">
    <name type="scientific">Ilex paraguariensis</name>
    <name type="common">yerba mate</name>
    <dbReference type="NCBI Taxonomy" id="185542"/>
    <lineage>
        <taxon>Eukaryota</taxon>
        <taxon>Viridiplantae</taxon>
        <taxon>Streptophyta</taxon>
        <taxon>Embryophyta</taxon>
        <taxon>Tracheophyta</taxon>
        <taxon>Spermatophyta</taxon>
        <taxon>Magnoliopsida</taxon>
        <taxon>eudicotyledons</taxon>
        <taxon>Gunneridae</taxon>
        <taxon>Pentapetalae</taxon>
        <taxon>asterids</taxon>
        <taxon>campanulids</taxon>
        <taxon>Aquifoliales</taxon>
        <taxon>Aquifoliaceae</taxon>
        <taxon>Ilex</taxon>
    </lineage>
</organism>
<evidence type="ECO:0000313" key="4">
    <source>
        <dbReference type="EMBL" id="CAK9182553.1"/>
    </source>
</evidence>
<dbReference type="PANTHER" id="PTHR32258">
    <property type="entry name" value="PROTEIN NETWORKED 4A"/>
    <property type="match status" value="1"/>
</dbReference>
<dbReference type="InterPro" id="IPR011684">
    <property type="entry name" value="NAB"/>
</dbReference>
<dbReference type="InterPro" id="IPR051861">
    <property type="entry name" value="NET_actin-binding_domain"/>
</dbReference>
<accession>A0ABC8UNB2</accession>
<name>A0ABC8UNB2_9AQUA</name>
<dbReference type="PROSITE" id="PS51774">
    <property type="entry name" value="NAB"/>
    <property type="match status" value="1"/>
</dbReference>
<keyword evidence="1" id="KW-0175">Coiled coil</keyword>
<dbReference type="PANTHER" id="PTHR32258:SF26">
    <property type="entry name" value="KINASE INTERACTING (KIP1-LIKE) FAMILY PROTEIN"/>
    <property type="match status" value="1"/>
</dbReference>
<evidence type="ECO:0000256" key="2">
    <source>
        <dbReference type="ARBA" id="ARBA00038006"/>
    </source>
</evidence>
<keyword evidence="5" id="KW-1185">Reference proteome</keyword>
<feature type="domain" description="NAB" evidence="3">
    <location>
        <begin position="1"/>
        <end position="49"/>
    </location>
</feature>
<gene>
    <name evidence="4" type="ORF">ILEXP_LOCUS52763</name>
</gene>
<dbReference type="Proteomes" id="UP001642360">
    <property type="component" value="Unassembled WGS sequence"/>
</dbReference>
<evidence type="ECO:0000259" key="3">
    <source>
        <dbReference type="PROSITE" id="PS51774"/>
    </source>
</evidence>
<sequence length="316" mass="36198">MPEEDNSDTFAGRAESYYRERPQLLALLQDLYDAYLHLADRYNQTLAKNHRRQHTSPIPTIHFDNHSDQFDEVEDGSGEIDSDVESSLSFQPPFPYPTRAKPDVDMIVAELVIKAVDYEILVNELSVVDHRSNESLRKTVLQKSLLEVLESERLILLNENARLGYRVTTLVEENKGLVSDCLVMKRKASELARCVLKMREDHRVCMLSKKIEDLQGQIYGLEKRNKEYYEKLVKQEGEKKSKTKKMGKSKNGGEVILEDCFQVKEEEVGGGTIGNVVNLKVRQHGHGGGGKKVTKMWDWMKKFDMFLCGPHFNSTC</sequence>
<proteinExistence type="inferred from homology"/>